<dbReference type="InterPro" id="IPR038765">
    <property type="entry name" value="Papain-like_cys_pep_sf"/>
</dbReference>
<evidence type="ECO:0000259" key="1">
    <source>
        <dbReference type="Pfam" id="PF00112"/>
    </source>
</evidence>
<dbReference type="GO" id="GO:0006508">
    <property type="term" value="P:proteolysis"/>
    <property type="evidence" value="ECO:0007669"/>
    <property type="project" value="InterPro"/>
</dbReference>
<feature type="domain" description="Peptidase C1A papain C-terminal" evidence="1">
    <location>
        <begin position="37"/>
        <end position="293"/>
    </location>
</feature>
<evidence type="ECO:0000313" key="3">
    <source>
        <dbReference type="Proteomes" id="UP000196531"/>
    </source>
</evidence>
<organism evidence="2 3">
    <name type="scientific">Halobacteriovorax marinus</name>
    <dbReference type="NCBI Taxonomy" id="97084"/>
    <lineage>
        <taxon>Bacteria</taxon>
        <taxon>Pseudomonadati</taxon>
        <taxon>Bdellovibrionota</taxon>
        <taxon>Bacteriovoracia</taxon>
        <taxon>Bacteriovoracales</taxon>
        <taxon>Halobacteriovoraceae</taxon>
        <taxon>Halobacteriovorax</taxon>
    </lineage>
</organism>
<sequence length="405" mass="45962">MSLFIPLTTFAVKSNQCAKHSTKNFTKLWPKKSIGNQCGVNSCHSFQIVGLMEATHSLLFDRNIDLSENDLFRQHYQGPNKGKNISTRMYDFTNAKLQDKETREFFKEVGFSDDDFKIVKGQGICFENTRPYSEFAFAGNSFKALKCVRANKLKLEKLIGQCKSDGLVDNNEIKQITRLCSTVKSSLIREGVDREFSKVPTNQCLKERAQVKKFANSLKNKTEYLSNKSTATKKDLILKYLQCQPIGVSVKGYSKILKDESHSSHDGGHALIIAGYNCQTNQFIMRNSWGGGYENVDADLLSAGSYRLNILSSAGNVPDANGVCPDVKRRESYIKTNKVKEKLKVVNGNTYKVLHSRPFIGDKQIGIYKNYYYKNGKPTYSFIDGKFKKYVPGEKKKNVKRRERK</sequence>
<name>A0A1Y5FE04_9BACT</name>
<dbReference type="SUPFAM" id="SSF54001">
    <property type="entry name" value="Cysteine proteinases"/>
    <property type="match status" value="1"/>
</dbReference>
<dbReference type="EMBL" id="MAAO01000006">
    <property type="protein sequence ID" value="OUR96832.1"/>
    <property type="molecule type" value="Genomic_DNA"/>
</dbReference>
<proteinExistence type="predicted"/>
<evidence type="ECO:0000313" key="2">
    <source>
        <dbReference type="EMBL" id="OUR96832.1"/>
    </source>
</evidence>
<comment type="caution">
    <text evidence="2">The sequence shown here is derived from an EMBL/GenBank/DDBJ whole genome shotgun (WGS) entry which is preliminary data.</text>
</comment>
<accession>A0A1Y5FE04</accession>
<protein>
    <recommendedName>
        <fullName evidence="1">Peptidase C1A papain C-terminal domain-containing protein</fullName>
    </recommendedName>
</protein>
<dbReference type="AlphaFoldDB" id="A0A1Y5FE04"/>
<dbReference type="Pfam" id="PF00112">
    <property type="entry name" value="Peptidase_C1"/>
    <property type="match status" value="1"/>
</dbReference>
<dbReference type="Proteomes" id="UP000196531">
    <property type="component" value="Unassembled WGS sequence"/>
</dbReference>
<dbReference type="GO" id="GO:0008234">
    <property type="term" value="F:cysteine-type peptidase activity"/>
    <property type="evidence" value="ECO:0007669"/>
    <property type="project" value="InterPro"/>
</dbReference>
<dbReference type="InterPro" id="IPR000668">
    <property type="entry name" value="Peptidase_C1A_C"/>
</dbReference>
<gene>
    <name evidence="2" type="ORF">A9Q84_10875</name>
</gene>
<dbReference type="Gene3D" id="3.90.70.10">
    <property type="entry name" value="Cysteine proteinases"/>
    <property type="match status" value="1"/>
</dbReference>
<reference evidence="3" key="1">
    <citation type="journal article" date="2017" name="Proc. Natl. Acad. Sci. U.S.A.">
        <title>Simulation of Deepwater Horizon oil plume reveals substrate specialization within a complex community of hydrocarbon-degraders.</title>
        <authorList>
            <person name="Hu P."/>
            <person name="Dubinsky E.A."/>
            <person name="Probst A.J."/>
            <person name="Wang J."/>
            <person name="Sieber C.M.K."/>
            <person name="Tom L.M."/>
            <person name="Gardinali P."/>
            <person name="Banfield J.F."/>
            <person name="Atlas R.M."/>
            <person name="Andersen G.L."/>
        </authorList>
    </citation>
    <scope>NUCLEOTIDE SEQUENCE [LARGE SCALE GENOMIC DNA]</scope>
</reference>